<dbReference type="PANTHER" id="PTHR35358:SF7">
    <property type="entry name" value="EXPRESSED PROTEIN"/>
    <property type="match status" value="1"/>
</dbReference>
<evidence type="ECO:0000256" key="1">
    <source>
        <dbReference type="SAM" id="Coils"/>
    </source>
</evidence>
<keyword evidence="4" id="KW-1185">Reference proteome</keyword>
<reference evidence="3 4" key="1">
    <citation type="submission" date="2020-04" db="EMBL/GenBank/DDBJ databases">
        <title>Plant Genome Project.</title>
        <authorList>
            <person name="Zhang R.-G."/>
        </authorList>
    </citation>
    <scope>NUCLEOTIDE SEQUENCE [LARGE SCALE GENOMIC DNA]</scope>
    <source>
        <strain evidence="3">YNK0</strain>
        <tissue evidence="3">Leaf</tissue>
    </source>
</reference>
<feature type="compositionally biased region" description="Low complexity" evidence="2">
    <location>
        <begin position="42"/>
        <end position="54"/>
    </location>
</feature>
<accession>A0A834Z6A1</accession>
<name>A0A834Z6A1_TETSI</name>
<dbReference type="EMBL" id="JABCRI010000011">
    <property type="protein sequence ID" value="KAF8398031.1"/>
    <property type="molecule type" value="Genomic_DNA"/>
</dbReference>
<sequence length="302" mass="33337">MGSVKQSAQPNEREGEENTIEPHNKVTESDSTPVKPPTDAITTEAEAKVTTEAALGKENQINNSVKPPTNTITPMAVPPYSPSSMGLPGSSLAPVPSPVRMDIEELDSIVNNYPISEAHKSPWRDIVKKYGDIAHKSSLKNLKMKALCIETICDVISVLKGTVAQGLTMDSLNQCESDLEDAERNNMDVSWLKERLHMLKTILGQSIQFSVMRDSFKVKKERLAKLTASIAEDKSKLGNARKEIAKQEVLIMESLQSLEAKKEEFKAVQHALTSQHDEFVSLRTAADKLLYYGTKGFTIDLL</sequence>
<organism evidence="3 4">
    <name type="scientific">Tetracentron sinense</name>
    <name type="common">Spur-leaf</name>
    <dbReference type="NCBI Taxonomy" id="13715"/>
    <lineage>
        <taxon>Eukaryota</taxon>
        <taxon>Viridiplantae</taxon>
        <taxon>Streptophyta</taxon>
        <taxon>Embryophyta</taxon>
        <taxon>Tracheophyta</taxon>
        <taxon>Spermatophyta</taxon>
        <taxon>Magnoliopsida</taxon>
        <taxon>Trochodendrales</taxon>
        <taxon>Trochodendraceae</taxon>
        <taxon>Tetracentron</taxon>
    </lineage>
</organism>
<keyword evidence="1" id="KW-0175">Coiled coil</keyword>
<evidence type="ECO:0000256" key="2">
    <source>
        <dbReference type="SAM" id="MobiDB-lite"/>
    </source>
</evidence>
<dbReference type="Pfam" id="PF05278">
    <property type="entry name" value="PEARLI-4"/>
    <property type="match status" value="1"/>
</dbReference>
<dbReference type="AlphaFoldDB" id="A0A834Z6A1"/>
<comment type="caution">
    <text evidence="3">The sequence shown here is derived from an EMBL/GenBank/DDBJ whole genome shotgun (WGS) entry which is preliminary data.</text>
</comment>
<dbReference type="InterPro" id="IPR007942">
    <property type="entry name" value="PLipase-like"/>
</dbReference>
<dbReference type="Proteomes" id="UP000655225">
    <property type="component" value="Unassembled WGS sequence"/>
</dbReference>
<evidence type="ECO:0000313" key="3">
    <source>
        <dbReference type="EMBL" id="KAF8398031.1"/>
    </source>
</evidence>
<dbReference type="OrthoDB" id="1506770at2759"/>
<feature type="compositionally biased region" description="Polar residues" evidence="2">
    <location>
        <begin position="1"/>
        <end position="10"/>
    </location>
</feature>
<dbReference type="PANTHER" id="PTHR35358">
    <property type="entry name" value="OS06G0711100 PROTEIN"/>
    <property type="match status" value="1"/>
</dbReference>
<feature type="compositionally biased region" description="Polar residues" evidence="2">
    <location>
        <begin position="59"/>
        <end position="73"/>
    </location>
</feature>
<proteinExistence type="predicted"/>
<protein>
    <submittedName>
        <fullName evidence="3">Uncharacterized protein</fullName>
    </submittedName>
</protein>
<feature type="region of interest" description="Disordered" evidence="2">
    <location>
        <begin position="1"/>
        <end position="82"/>
    </location>
</feature>
<gene>
    <name evidence="3" type="ORF">HHK36_016957</name>
</gene>
<feature type="coiled-coil region" evidence="1">
    <location>
        <begin position="223"/>
        <end position="275"/>
    </location>
</feature>
<evidence type="ECO:0000313" key="4">
    <source>
        <dbReference type="Proteomes" id="UP000655225"/>
    </source>
</evidence>